<evidence type="ECO:0000256" key="1">
    <source>
        <dbReference type="ARBA" id="ARBA00004651"/>
    </source>
</evidence>
<feature type="transmembrane region" description="Helical" evidence="6">
    <location>
        <begin position="119"/>
        <end position="142"/>
    </location>
</feature>
<feature type="transmembrane region" description="Helical" evidence="6">
    <location>
        <begin position="251"/>
        <end position="273"/>
    </location>
</feature>
<comment type="subcellular location">
    <subcellularLocation>
        <location evidence="1">Cell membrane</location>
        <topology evidence="1">Multi-pass membrane protein</topology>
    </subcellularLocation>
</comment>
<keyword evidence="2" id="KW-0813">Transport</keyword>
<dbReference type="PANTHER" id="PTHR42718:SF9">
    <property type="entry name" value="MAJOR FACILITATOR SUPERFAMILY MULTIDRUG TRANSPORTER MFSC"/>
    <property type="match status" value="1"/>
</dbReference>
<feature type="domain" description="Major facilitator superfamily (MFS) profile" evidence="7">
    <location>
        <begin position="26"/>
        <end position="396"/>
    </location>
</feature>
<feature type="transmembrane region" description="Helical" evidence="6">
    <location>
        <begin position="154"/>
        <end position="178"/>
    </location>
</feature>
<evidence type="ECO:0000313" key="9">
    <source>
        <dbReference type="Proteomes" id="UP000696294"/>
    </source>
</evidence>
<feature type="transmembrane region" description="Helical" evidence="6">
    <location>
        <begin position="221"/>
        <end position="239"/>
    </location>
</feature>
<evidence type="ECO:0000256" key="4">
    <source>
        <dbReference type="ARBA" id="ARBA00022989"/>
    </source>
</evidence>
<dbReference type="InterPro" id="IPR011701">
    <property type="entry name" value="MFS"/>
</dbReference>
<dbReference type="Pfam" id="PF07690">
    <property type="entry name" value="MFS_1"/>
    <property type="match status" value="1"/>
</dbReference>
<organism evidence="8 9">
    <name type="scientific">Nonomuraea composti</name>
    <dbReference type="NCBI Taxonomy" id="2720023"/>
    <lineage>
        <taxon>Bacteria</taxon>
        <taxon>Bacillati</taxon>
        <taxon>Actinomycetota</taxon>
        <taxon>Actinomycetes</taxon>
        <taxon>Streptosporangiales</taxon>
        <taxon>Streptosporangiaceae</taxon>
        <taxon>Nonomuraea</taxon>
    </lineage>
</organism>
<dbReference type="EMBL" id="JAATEP010000093">
    <property type="protein sequence ID" value="NJP98481.1"/>
    <property type="molecule type" value="Genomic_DNA"/>
</dbReference>
<dbReference type="InterPro" id="IPR036259">
    <property type="entry name" value="MFS_trans_sf"/>
</dbReference>
<feature type="transmembrane region" description="Helical" evidence="6">
    <location>
        <begin position="27"/>
        <end position="48"/>
    </location>
</feature>
<gene>
    <name evidence="8" type="ORF">HCN51_55220</name>
</gene>
<evidence type="ECO:0000259" key="7">
    <source>
        <dbReference type="PROSITE" id="PS50850"/>
    </source>
</evidence>
<reference evidence="8 9" key="1">
    <citation type="submission" date="2020-03" db="EMBL/GenBank/DDBJ databases">
        <title>WGS of actinomycetes isolated from Thailand.</title>
        <authorList>
            <person name="Thawai C."/>
        </authorList>
    </citation>
    <scope>NUCLEOTIDE SEQUENCE [LARGE SCALE GENOMIC DNA]</scope>
    <source>
        <strain evidence="8 9">FMUSA5-5</strain>
    </source>
</reference>
<dbReference type="CDD" id="cd17473">
    <property type="entry name" value="MFS_arabinose_efflux_permease_like"/>
    <property type="match status" value="1"/>
</dbReference>
<feature type="transmembrane region" description="Helical" evidence="6">
    <location>
        <begin position="345"/>
        <end position="366"/>
    </location>
</feature>
<evidence type="ECO:0000256" key="5">
    <source>
        <dbReference type="ARBA" id="ARBA00023136"/>
    </source>
</evidence>
<evidence type="ECO:0000256" key="2">
    <source>
        <dbReference type="ARBA" id="ARBA00022448"/>
    </source>
</evidence>
<feature type="transmembrane region" description="Helical" evidence="6">
    <location>
        <begin position="60"/>
        <end position="83"/>
    </location>
</feature>
<comment type="caution">
    <text evidence="8">The sequence shown here is derived from an EMBL/GenBank/DDBJ whole genome shotgun (WGS) entry which is preliminary data.</text>
</comment>
<keyword evidence="4 6" id="KW-1133">Transmembrane helix</keyword>
<keyword evidence="3 6" id="KW-0812">Transmembrane</keyword>
<dbReference type="PROSITE" id="PS50850">
    <property type="entry name" value="MFS"/>
    <property type="match status" value="1"/>
</dbReference>
<dbReference type="PROSITE" id="PS51257">
    <property type="entry name" value="PROKAR_LIPOPROTEIN"/>
    <property type="match status" value="1"/>
</dbReference>
<keyword evidence="5 6" id="KW-0472">Membrane</keyword>
<dbReference type="PANTHER" id="PTHR42718">
    <property type="entry name" value="MAJOR FACILITATOR SUPERFAMILY MULTIDRUG TRANSPORTER MFSC"/>
    <property type="match status" value="1"/>
</dbReference>
<feature type="transmembrane region" description="Helical" evidence="6">
    <location>
        <begin position="309"/>
        <end position="333"/>
    </location>
</feature>
<dbReference type="Gene3D" id="1.20.1250.20">
    <property type="entry name" value="MFS general substrate transporter like domains"/>
    <property type="match status" value="1"/>
</dbReference>
<proteinExistence type="predicted"/>
<protein>
    <submittedName>
        <fullName evidence="8">MFS transporter</fullName>
    </submittedName>
</protein>
<sequence>MTSERSVATTTAPVNPRTGRPAGWAQASVLLVAACLPVLGAVLLAPGLPSMTRAFADTAGASVLVPLVLTAPALLIGLTAPFAGRVADRVGRTGLLTVALLLYAIVGTAPLYLPSLTLILASRVLVGLAEAAIMTCCTALLADYFHGPARQRMLGLQGVVMSVAAIVFVAVAGALIATGWQTPFWLYLVSIPLALLAPLVLWRPVAGEHVEQLPALPWRSFVRPVGVTLVGGVLFYVAVVELSYRLDELGVTSASSIGLISALLSLSSALVSWSFGRLSRLGSRVVVPAAFALLGVAYVGIGLAPSAPIVVVFTLVAGLGSGLLLPSLLSWTLTGLSYAQRGRGTGFWVAALFLGEFICPLAILALNAALGGLGMAICAAGVLSLAVAALARRLTKVTAGR</sequence>
<name>A0ABX1BT44_9ACTN</name>
<evidence type="ECO:0000313" key="8">
    <source>
        <dbReference type="EMBL" id="NJP98481.1"/>
    </source>
</evidence>
<feature type="transmembrane region" description="Helical" evidence="6">
    <location>
        <begin position="285"/>
        <end position="303"/>
    </location>
</feature>
<keyword evidence="9" id="KW-1185">Reference proteome</keyword>
<feature type="transmembrane region" description="Helical" evidence="6">
    <location>
        <begin position="184"/>
        <end position="201"/>
    </location>
</feature>
<dbReference type="Proteomes" id="UP000696294">
    <property type="component" value="Unassembled WGS sequence"/>
</dbReference>
<feature type="transmembrane region" description="Helical" evidence="6">
    <location>
        <begin position="372"/>
        <end position="391"/>
    </location>
</feature>
<evidence type="ECO:0000256" key="6">
    <source>
        <dbReference type="SAM" id="Phobius"/>
    </source>
</evidence>
<feature type="transmembrane region" description="Helical" evidence="6">
    <location>
        <begin position="95"/>
        <end position="113"/>
    </location>
</feature>
<evidence type="ECO:0000256" key="3">
    <source>
        <dbReference type="ARBA" id="ARBA00022692"/>
    </source>
</evidence>
<accession>A0ABX1BT44</accession>
<dbReference type="SUPFAM" id="SSF103473">
    <property type="entry name" value="MFS general substrate transporter"/>
    <property type="match status" value="1"/>
</dbReference>
<dbReference type="InterPro" id="IPR020846">
    <property type="entry name" value="MFS_dom"/>
</dbReference>